<proteinExistence type="inferred from homology"/>
<dbReference type="Gene3D" id="3.40.50.2300">
    <property type="match status" value="2"/>
</dbReference>
<accession>A0A387B8Y5</accession>
<keyword evidence="2 3" id="KW-0732">Signal</keyword>
<dbReference type="Proteomes" id="UP000278886">
    <property type="component" value="Chromosome"/>
</dbReference>
<reference evidence="6" key="1">
    <citation type="submission" date="2018-09" db="EMBL/GenBank/DDBJ databases">
        <title>Genome sequencing of strain 2DFWR-13.</title>
        <authorList>
            <person name="Heo J."/>
            <person name="Kim S.-J."/>
            <person name="Kwon S.-W."/>
        </authorList>
    </citation>
    <scope>NUCLEOTIDE SEQUENCE [LARGE SCALE GENOMIC DNA]</scope>
    <source>
        <strain evidence="6">2DFWR-13</strain>
    </source>
</reference>
<evidence type="ECO:0000256" key="3">
    <source>
        <dbReference type="SAM" id="SignalP"/>
    </source>
</evidence>
<comment type="similarity">
    <text evidence="1">Belongs to the leucine-binding protein family.</text>
</comment>
<dbReference type="InterPro" id="IPR051010">
    <property type="entry name" value="BCAA_transport"/>
</dbReference>
<dbReference type="EMBL" id="CP032630">
    <property type="protein sequence ID" value="AYF98813.1"/>
    <property type="molecule type" value="Genomic_DNA"/>
</dbReference>
<sequence length="396" mass="41664">MKRIVPGVAALAVATLALAGCSGDPGSDGSGSGDKIVIGGIAGTTGAYGAVGIAVINGTQMAVDEINADGGIAGRQIDFRWDDDAADATKSSQLFQQYVSEGAVAILGSPDTGPTTAALGDQMQIPVLGAVDDGGLTVYPNGPDEPPYAWTFSTSLNTFAWGGKLAEWSIDNCPNGLAMLHDPTTYGLGGLAGFEMVFEETGHDFVYVESITENWGSGATVNLDAEIQKIVDSGASCVEVWLTPGDEAAFMQEIASLGITDLKVLGNDVTNADATFVDLAGPEGDGMISALLTSDVYPDERLSAWQEEYRGLFDGLEPGPFAELSYDAVYILKQVIEDADGDTSPETIRAGLNKLTDFDGLTGKLSFTEQIHTTINKEQLTMVQWNYGSKKWEPME</sequence>
<evidence type="ECO:0000313" key="5">
    <source>
        <dbReference type="EMBL" id="AYF98813.1"/>
    </source>
</evidence>
<dbReference type="KEGG" id="lyd:D7I47_11490"/>
<dbReference type="RefSeq" id="WP_120763182.1">
    <property type="nucleotide sequence ID" value="NZ_CP032630.1"/>
</dbReference>
<feature type="domain" description="Leucine-binding protein" evidence="4">
    <location>
        <begin position="36"/>
        <end position="386"/>
    </location>
</feature>
<evidence type="ECO:0000256" key="1">
    <source>
        <dbReference type="ARBA" id="ARBA00010062"/>
    </source>
</evidence>
<dbReference type="SUPFAM" id="SSF53822">
    <property type="entry name" value="Periplasmic binding protein-like I"/>
    <property type="match status" value="1"/>
</dbReference>
<gene>
    <name evidence="5" type="ORF">D7I47_11490</name>
</gene>
<dbReference type="PANTHER" id="PTHR30483">
    <property type="entry name" value="LEUCINE-SPECIFIC-BINDING PROTEIN"/>
    <property type="match status" value="1"/>
</dbReference>
<dbReference type="PANTHER" id="PTHR30483:SF6">
    <property type="entry name" value="PERIPLASMIC BINDING PROTEIN OF ABC TRANSPORTER FOR NATURAL AMINO ACIDS"/>
    <property type="match status" value="1"/>
</dbReference>
<feature type="signal peptide" evidence="3">
    <location>
        <begin position="1"/>
        <end position="19"/>
    </location>
</feature>
<evidence type="ECO:0000259" key="4">
    <source>
        <dbReference type="Pfam" id="PF13458"/>
    </source>
</evidence>
<keyword evidence="6" id="KW-1185">Reference proteome</keyword>
<organism evidence="5 6">
    <name type="scientific">Protaetiibacter intestinalis</name>
    <dbReference type="NCBI Taxonomy" id="2419774"/>
    <lineage>
        <taxon>Bacteria</taxon>
        <taxon>Bacillati</taxon>
        <taxon>Actinomycetota</taxon>
        <taxon>Actinomycetes</taxon>
        <taxon>Micrococcales</taxon>
        <taxon>Microbacteriaceae</taxon>
        <taxon>Protaetiibacter</taxon>
    </lineage>
</organism>
<feature type="chain" id="PRO_5038916951" evidence="3">
    <location>
        <begin position="20"/>
        <end position="396"/>
    </location>
</feature>
<dbReference type="InterPro" id="IPR028082">
    <property type="entry name" value="Peripla_BP_I"/>
</dbReference>
<dbReference type="Pfam" id="PF13458">
    <property type="entry name" value="Peripla_BP_6"/>
    <property type="match status" value="1"/>
</dbReference>
<dbReference type="InterPro" id="IPR028081">
    <property type="entry name" value="Leu-bd"/>
</dbReference>
<evidence type="ECO:0000256" key="2">
    <source>
        <dbReference type="ARBA" id="ARBA00022729"/>
    </source>
</evidence>
<protein>
    <submittedName>
        <fullName evidence="5">ABC transporter substrate-binding protein</fullName>
    </submittedName>
</protein>
<name>A0A387B8Y5_9MICO</name>
<dbReference type="AlphaFoldDB" id="A0A387B8Y5"/>
<dbReference type="PROSITE" id="PS51257">
    <property type="entry name" value="PROKAR_LIPOPROTEIN"/>
    <property type="match status" value="1"/>
</dbReference>
<evidence type="ECO:0000313" key="6">
    <source>
        <dbReference type="Proteomes" id="UP000278886"/>
    </source>
</evidence>
<dbReference type="OrthoDB" id="7337537at2"/>